<accession>W4JR45</accession>
<dbReference type="AlphaFoldDB" id="W4JR45"/>
<proteinExistence type="predicted"/>
<feature type="region of interest" description="Disordered" evidence="1">
    <location>
        <begin position="84"/>
        <end position="105"/>
    </location>
</feature>
<feature type="transmembrane region" description="Helical" evidence="2">
    <location>
        <begin position="42"/>
        <end position="64"/>
    </location>
</feature>
<dbReference type="InParanoid" id="W4JR45"/>
<sequence>MHCVRRTLFFRALLLTYYARVHPLSLRSGRNATPGLRNPPLGIAYVIFFCWGCPLSATAFPVCVTAGKCLRCCLTNLHIRRQPRRMERSSLAASSSKSCPDVSEHVVLGARAH</sequence>
<protein>
    <submittedName>
        <fullName evidence="3">Uncharacterized protein</fullName>
    </submittedName>
</protein>
<organism evidence="3 4">
    <name type="scientific">Heterobasidion irregulare (strain TC 32-1)</name>
    <dbReference type="NCBI Taxonomy" id="747525"/>
    <lineage>
        <taxon>Eukaryota</taxon>
        <taxon>Fungi</taxon>
        <taxon>Dikarya</taxon>
        <taxon>Basidiomycota</taxon>
        <taxon>Agaricomycotina</taxon>
        <taxon>Agaricomycetes</taxon>
        <taxon>Russulales</taxon>
        <taxon>Bondarzewiaceae</taxon>
        <taxon>Heterobasidion</taxon>
        <taxon>Heterobasidion annosum species complex</taxon>
    </lineage>
</organism>
<evidence type="ECO:0000313" key="4">
    <source>
        <dbReference type="Proteomes" id="UP000030671"/>
    </source>
</evidence>
<feature type="compositionally biased region" description="Low complexity" evidence="1">
    <location>
        <begin position="89"/>
        <end position="98"/>
    </location>
</feature>
<dbReference type="RefSeq" id="XP_009552170.1">
    <property type="nucleotide sequence ID" value="XM_009553875.1"/>
</dbReference>
<dbReference type="KEGG" id="hir:HETIRDRAFT_162703"/>
<keyword evidence="4" id="KW-1185">Reference proteome</keyword>
<dbReference type="EMBL" id="KI925465">
    <property type="protein sequence ID" value="ETW75934.1"/>
    <property type="molecule type" value="Genomic_DNA"/>
</dbReference>
<name>W4JR45_HETIT</name>
<keyword evidence="2" id="KW-0472">Membrane</keyword>
<evidence type="ECO:0000256" key="1">
    <source>
        <dbReference type="SAM" id="MobiDB-lite"/>
    </source>
</evidence>
<reference evidence="3 4" key="1">
    <citation type="journal article" date="2012" name="New Phytol.">
        <title>Insight into trade-off between wood decay and parasitism from the genome of a fungal forest pathogen.</title>
        <authorList>
            <person name="Olson A."/>
            <person name="Aerts A."/>
            <person name="Asiegbu F."/>
            <person name="Belbahri L."/>
            <person name="Bouzid O."/>
            <person name="Broberg A."/>
            <person name="Canback B."/>
            <person name="Coutinho P.M."/>
            <person name="Cullen D."/>
            <person name="Dalman K."/>
            <person name="Deflorio G."/>
            <person name="van Diepen L.T."/>
            <person name="Dunand C."/>
            <person name="Duplessis S."/>
            <person name="Durling M."/>
            <person name="Gonthier P."/>
            <person name="Grimwood J."/>
            <person name="Fossdal C.G."/>
            <person name="Hansson D."/>
            <person name="Henrissat B."/>
            <person name="Hietala A."/>
            <person name="Himmelstrand K."/>
            <person name="Hoffmeister D."/>
            <person name="Hogberg N."/>
            <person name="James T.Y."/>
            <person name="Karlsson M."/>
            <person name="Kohler A."/>
            <person name="Kues U."/>
            <person name="Lee Y.H."/>
            <person name="Lin Y.C."/>
            <person name="Lind M."/>
            <person name="Lindquist E."/>
            <person name="Lombard V."/>
            <person name="Lucas S."/>
            <person name="Lunden K."/>
            <person name="Morin E."/>
            <person name="Murat C."/>
            <person name="Park J."/>
            <person name="Raffaello T."/>
            <person name="Rouze P."/>
            <person name="Salamov A."/>
            <person name="Schmutz J."/>
            <person name="Solheim H."/>
            <person name="Stahlberg J."/>
            <person name="Velez H."/>
            <person name="de Vries R.P."/>
            <person name="Wiebenga A."/>
            <person name="Woodward S."/>
            <person name="Yakovlev I."/>
            <person name="Garbelotto M."/>
            <person name="Martin F."/>
            <person name="Grigoriev I.V."/>
            <person name="Stenlid J."/>
        </authorList>
    </citation>
    <scope>NUCLEOTIDE SEQUENCE [LARGE SCALE GENOMIC DNA]</scope>
    <source>
        <strain evidence="3 4">TC 32-1</strain>
    </source>
</reference>
<gene>
    <name evidence="3" type="ORF">HETIRDRAFT_162703</name>
</gene>
<evidence type="ECO:0000256" key="2">
    <source>
        <dbReference type="SAM" id="Phobius"/>
    </source>
</evidence>
<dbReference type="HOGENOM" id="CLU_2133831_0_0_1"/>
<keyword evidence="2" id="KW-0812">Transmembrane</keyword>
<keyword evidence="2" id="KW-1133">Transmembrane helix</keyword>
<evidence type="ECO:0000313" key="3">
    <source>
        <dbReference type="EMBL" id="ETW75934.1"/>
    </source>
</evidence>
<dbReference type="Proteomes" id="UP000030671">
    <property type="component" value="Unassembled WGS sequence"/>
</dbReference>
<dbReference type="GeneID" id="20667786"/>